<accession>A0A8H2QRL7</accession>
<proteinExistence type="predicted"/>
<dbReference type="InterPro" id="IPR043168">
    <property type="entry name" value="DegV_C"/>
</dbReference>
<evidence type="ECO:0000313" key="3">
    <source>
        <dbReference type="Proteomes" id="UP000377798"/>
    </source>
</evidence>
<evidence type="ECO:0000313" key="2">
    <source>
        <dbReference type="EMBL" id="VFB15986.1"/>
    </source>
</evidence>
<organism evidence="2 3">
    <name type="scientific">Urinicoccus massiliensis</name>
    <dbReference type="NCBI Taxonomy" id="1723382"/>
    <lineage>
        <taxon>Bacteria</taxon>
        <taxon>Bacillati</taxon>
        <taxon>Bacillota</taxon>
        <taxon>Tissierellia</taxon>
        <taxon>Tissierellales</taxon>
        <taxon>Peptoniphilaceae</taxon>
        <taxon>Urinicoccus</taxon>
    </lineage>
</organism>
<evidence type="ECO:0000256" key="1">
    <source>
        <dbReference type="ARBA" id="ARBA00023121"/>
    </source>
</evidence>
<dbReference type="PANTHER" id="PTHR33434:SF2">
    <property type="entry name" value="FATTY ACID-BINDING PROTEIN TM_1468"/>
    <property type="match status" value="1"/>
</dbReference>
<gene>
    <name evidence="2" type="ORF">NCTC13150_00496</name>
</gene>
<dbReference type="PANTHER" id="PTHR33434">
    <property type="entry name" value="DEGV DOMAIN-CONTAINING PROTEIN DR_1986-RELATED"/>
    <property type="match status" value="1"/>
</dbReference>
<dbReference type="NCBIfam" id="TIGR00762">
    <property type="entry name" value="DegV"/>
    <property type="match status" value="1"/>
</dbReference>
<dbReference type="SUPFAM" id="SSF82549">
    <property type="entry name" value="DAK1/DegV-like"/>
    <property type="match status" value="1"/>
</dbReference>
<dbReference type="GO" id="GO:0008289">
    <property type="term" value="F:lipid binding"/>
    <property type="evidence" value="ECO:0007669"/>
    <property type="project" value="UniProtKB-KW"/>
</dbReference>
<comment type="caution">
    <text evidence="2">The sequence shown here is derived from an EMBL/GenBank/DDBJ whole genome shotgun (WGS) entry which is preliminary data.</text>
</comment>
<dbReference type="AlphaFoldDB" id="A0A8H2QRL7"/>
<reference evidence="2 3" key="1">
    <citation type="submission" date="2019-02" db="EMBL/GenBank/DDBJ databases">
        <authorList>
            <consortium name="Pathogen Informatics"/>
        </authorList>
    </citation>
    <scope>NUCLEOTIDE SEQUENCE [LARGE SCALE GENOMIC DNA]</scope>
    <source>
        <strain evidence="2 3">3012STDY7089603</strain>
    </source>
</reference>
<dbReference type="EMBL" id="CAACYI010000001">
    <property type="protein sequence ID" value="VFB15986.1"/>
    <property type="molecule type" value="Genomic_DNA"/>
</dbReference>
<dbReference type="Gene3D" id="3.40.50.10170">
    <property type="match status" value="1"/>
</dbReference>
<dbReference type="Pfam" id="PF02645">
    <property type="entry name" value="DegV"/>
    <property type="match status" value="1"/>
</dbReference>
<dbReference type="InterPro" id="IPR050270">
    <property type="entry name" value="DegV_domain_contain"/>
</dbReference>
<dbReference type="PROSITE" id="PS51482">
    <property type="entry name" value="DEGV"/>
    <property type="match status" value="1"/>
</dbReference>
<dbReference type="Gene3D" id="3.30.1180.10">
    <property type="match status" value="1"/>
</dbReference>
<keyword evidence="3" id="KW-1185">Reference proteome</keyword>
<keyword evidence="1" id="KW-0446">Lipid-binding</keyword>
<name>A0A8H2QRL7_9FIRM</name>
<dbReference type="Proteomes" id="UP000377798">
    <property type="component" value="Unassembled WGS sequence"/>
</dbReference>
<sequence>MTRIAILSDSASNVRENREAGIFIAPLYVNFQDGSKKDLKEISPQELYDRIETEEPKTSAPGVEDFLAKIQQIQEAGYGKILAIAVSQSLSGTYNSMRLALESQDMDYRLIDSKTITMGQGLLLTYGHQLIQEGLILDEIADKLEKKKRDVKIFAGVGDLKYLVRGGRLSRVKGLIGGSLRLNPILTLAEDGSIENYKSVMGKKRTLNFIVDKVRMDLAGGEPYYLALAYAGDRDKLGEVKDKLGDLVDGADQYLEGPVTAVLGTHSGPDAYVVAYLRL</sequence>
<dbReference type="RefSeq" id="WP_131748442.1">
    <property type="nucleotide sequence ID" value="NZ_CAACYI010000001.1"/>
</dbReference>
<dbReference type="InterPro" id="IPR003797">
    <property type="entry name" value="DegV"/>
</dbReference>
<protein>
    <submittedName>
        <fullName evidence="2">DegV domain-containing protein SAV1425</fullName>
    </submittedName>
</protein>